<dbReference type="SUPFAM" id="SSF56935">
    <property type="entry name" value="Porins"/>
    <property type="match status" value="1"/>
</dbReference>
<proteinExistence type="predicted"/>
<dbReference type="EMBL" id="CP135443">
    <property type="protein sequence ID" value="WRY33294.1"/>
    <property type="molecule type" value="Genomic_DNA"/>
</dbReference>
<dbReference type="RefSeq" id="WP_406720620.1">
    <property type="nucleotide sequence ID" value="NZ_CP135443.1"/>
</dbReference>
<evidence type="ECO:0008006" key="4">
    <source>
        <dbReference type="Google" id="ProtNLM"/>
    </source>
</evidence>
<protein>
    <recommendedName>
        <fullName evidence="4">Long-chain fatty acid transport protein</fullName>
    </recommendedName>
</protein>
<dbReference type="Proteomes" id="UP001623290">
    <property type="component" value="Chromosome"/>
</dbReference>
<feature type="chain" id="PRO_5047038908" description="Long-chain fatty acid transport protein" evidence="1">
    <location>
        <begin position="24"/>
        <end position="374"/>
    </location>
</feature>
<evidence type="ECO:0000313" key="3">
    <source>
        <dbReference type="Proteomes" id="UP001623290"/>
    </source>
</evidence>
<sequence length="374" mass="39761">MCVSCKAVMACAVTLCLCGPVHAGGIDRTPFSTGLLFEPGRIVQFELGGFQPEVSGKLRSGTVFPPGLKSGDMSTGFGTWTLGVKLPLSEKTDLVLSVDHPFGANVAYPSSTDGYPLAGSVAKLESQALTGLLRYRLTPSISALAGIRIEQMTGDAALQLHMGPAVLTYDLAASREADPGYIIGVAWEKPEIAARVTLSYLSSITHDFSGRETTMGLQARSHWTTKTPQSILLEAQTGIAPDTLLFGSIRWTDWSSFSIGPDLYRQTPFSVEGSDLVDPVADTMTYTLGVGHRFNAMWSGAVIATYEPSSGDIVGNLGPTDGYRSLALAATWTDGALSATLGLRYIEIGGAKTRIAEFDDNSGWGVGLRLGYRF</sequence>
<accession>A0ABZ1DZJ8</accession>
<keyword evidence="1" id="KW-0732">Signal</keyword>
<evidence type="ECO:0000256" key="1">
    <source>
        <dbReference type="SAM" id="SignalP"/>
    </source>
</evidence>
<organism evidence="2 3">
    <name type="scientific">Thioclava litoralis</name>
    <dbReference type="NCBI Taxonomy" id="3076557"/>
    <lineage>
        <taxon>Bacteria</taxon>
        <taxon>Pseudomonadati</taxon>
        <taxon>Pseudomonadota</taxon>
        <taxon>Alphaproteobacteria</taxon>
        <taxon>Rhodobacterales</taxon>
        <taxon>Paracoccaceae</taxon>
        <taxon>Thioclava</taxon>
    </lineage>
</organism>
<feature type="signal peptide" evidence="1">
    <location>
        <begin position="1"/>
        <end position="23"/>
    </location>
</feature>
<evidence type="ECO:0000313" key="2">
    <source>
        <dbReference type="EMBL" id="WRY33294.1"/>
    </source>
</evidence>
<dbReference type="Gene3D" id="2.40.160.60">
    <property type="entry name" value="Outer membrane protein transport protein (OMPP1/FadL/TodX)"/>
    <property type="match status" value="1"/>
</dbReference>
<gene>
    <name evidence="2" type="ORF">RPE78_11465</name>
</gene>
<name>A0ABZ1DZJ8_9RHOB</name>
<keyword evidence="3" id="KW-1185">Reference proteome</keyword>
<reference evidence="2 3" key="1">
    <citation type="submission" date="2023-09" db="EMBL/GenBank/DDBJ databases">
        <title>Thioclava shenzhenensis sp. nov., a multidrug resistant bacteria-antagonizing species isolated from coastal seawater.</title>
        <authorList>
            <person name="Long M."/>
        </authorList>
    </citation>
    <scope>NUCLEOTIDE SEQUENCE [LARGE SCALE GENOMIC DNA]</scope>
    <source>
        <strain evidence="2 3">FTW29</strain>
    </source>
</reference>